<dbReference type="PROSITE" id="PS50088">
    <property type="entry name" value="ANK_REPEAT"/>
    <property type="match status" value="4"/>
</dbReference>
<dbReference type="GO" id="GO:0004842">
    <property type="term" value="F:ubiquitin-protein transferase activity"/>
    <property type="evidence" value="ECO:0007669"/>
    <property type="project" value="TreeGrafter"/>
</dbReference>
<organism evidence="4 5">
    <name type="scientific">Pigeonpox virus</name>
    <dbReference type="NCBI Taxonomy" id="10264"/>
    <lineage>
        <taxon>Viruses</taxon>
        <taxon>Varidnaviria</taxon>
        <taxon>Bamfordvirae</taxon>
        <taxon>Nucleocytoviricota</taxon>
        <taxon>Pokkesviricetes</taxon>
        <taxon>Chitovirales</taxon>
        <taxon>Poxviridae</taxon>
        <taxon>Chordopoxvirinae</taxon>
        <taxon>Avipoxvirus</taxon>
        <taxon>Avipoxvirus pigeonpox</taxon>
    </lineage>
</organism>
<name>A0A068EGR7_9POXV</name>
<reference evidence="4 5" key="1">
    <citation type="journal article" date="2014" name="BMC Genomics">
        <title>The complete genome sequences of poxviruses isolated from a penguin and a pigeon in South Africa and comparison to other sequenced avipoxviruses.</title>
        <authorList>
            <person name="Offerman K."/>
            <person name="Carulei O."/>
            <person name="van der Walt A.P."/>
            <person name="Douglass N."/>
            <person name="Williamson A.L."/>
        </authorList>
    </citation>
    <scope>NUCLEOTIDE SEQUENCE [LARGE SCALE GENOMIC DNA]</scope>
    <source>
        <strain evidence="4">FeP2</strain>
    </source>
</reference>
<dbReference type="RefSeq" id="YP_009046267.1">
    <property type="nucleotide sequence ID" value="NC_024447.1"/>
</dbReference>
<dbReference type="KEGG" id="vg:19737751"/>
<dbReference type="GO" id="GO:0085020">
    <property type="term" value="P:protein K6-linked ubiquitination"/>
    <property type="evidence" value="ECO:0007669"/>
    <property type="project" value="TreeGrafter"/>
</dbReference>
<evidence type="ECO:0000313" key="5">
    <source>
        <dbReference type="Proteomes" id="UP000101521"/>
    </source>
</evidence>
<evidence type="ECO:0000256" key="2">
    <source>
        <dbReference type="ARBA" id="ARBA00023043"/>
    </source>
</evidence>
<feature type="repeat" description="ANK" evidence="3">
    <location>
        <begin position="167"/>
        <end position="200"/>
    </location>
</feature>
<keyword evidence="2 3" id="KW-0040">ANK repeat</keyword>
<dbReference type="PROSITE" id="PS50297">
    <property type="entry name" value="ANK_REP_REGION"/>
    <property type="match status" value="4"/>
</dbReference>
<feature type="repeat" description="ANK" evidence="3">
    <location>
        <begin position="201"/>
        <end position="233"/>
    </location>
</feature>
<keyword evidence="1" id="KW-0677">Repeat</keyword>
<dbReference type="EMBL" id="KJ801920">
    <property type="protein sequence ID" value="AID46543.1"/>
    <property type="molecule type" value="Genomic_DNA"/>
</dbReference>
<dbReference type="PANTHER" id="PTHR24171:SF8">
    <property type="entry name" value="BRCA1-ASSOCIATED RING DOMAIN PROTEIN 1"/>
    <property type="match status" value="1"/>
</dbReference>
<dbReference type="GeneID" id="19737751"/>
<dbReference type="Proteomes" id="UP000101521">
    <property type="component" value="Segment"/>
</dbReference>
<dbReference type="InterPro" id="IPR036770">
    <property type="entry name" value="Ankyrin_rpt-contain_sf"/>
</dbReference>
<proteinExistence type="predicted"/>
<dbReference type="Pfam" id="PF12796">
    <property type="entry name" value="Ank_2"/>
    <property type="match status" value="2"/>
</dbReference>
<evidence type="ECO:0000256" key="1">
    <source>
        <dbReference type="ARBA" id="ARBA00022737"/>
    </source>
</evidence>
<evidence type="ECO:0000313" key="4">
    <source>
        <dbReference type="EMBL" id="AID46543.1"/>
    </source>
</evidence>
<gene>
    <name evidence="4" type="ORF">fep_027</name>
</gene>
<protein>
    <submittedName>
        <fullName evidence="4">Ankyrin repeat protein</fullName>
    </submittedName>
</protein>
<dbReference type="SMART" id="SM00248">
    <property type="entry name" value="ANK"/>
    <property type="match status" value="7"/>
</dbReference>
<keyword evidence="5" id="KW-1185">Reference proteome</keyword>
<dbReference type="InterPro" id="IPR002110">
    <property type="entry name" value="Ankyrin_rpt"/>
</dbReference>
<dbReference type="SUPFAM" id="SSF48403">
    <property type="entry name" value="Ankyrin repeat"/>
    <property type="match status" value="2"/>
</dbReference>
<dbReference type="Gene3D" id="1.25.40.20">
    <property type="entry name" value="Ankyrin repeat-containing domain"/>
    <property type="match status" value="1"/>
</dbReference>
<accession>A0A068EGR7</accession>
<feature type="repeat" description="ANK" evidence="3">
    <location>
        <begin position="269"/>
        <end position="302"/>
    </location>
</feature>
<dbReference type="PANTHER" id="PTHR24171">
    <property type="entry name" value="ANKYRIN REPEAT DOMAIN-CONTAINING PROTEIN 39-RELATED"/>
    <property type="match status" value="1"/>
</dbReference>
<feature type="repeat" description="ANK" evidence="3">
    <location>
        <begin position="236"/>
        <end position="268"/>
    </location>
</feature>
<evidence type="ECO:0000256" key="3">
    <source>
        <dbReference type="PROSITE-ProRule" id="PRU00023"/>
    </source>
</evidence>
<sequence>MDYIEITRNTIGIDCILYKLIENCIDLKPTTYRLKILLHKAVELRNIEALKLLLNNDVDPVALDTHDITSLHTLTMPPNSSFIEPDNWCLKTYTELPEVINRLNKSKTSYAFQRVELMRMVMDYCKDSDISKCLTISRMDPSRQIEEIQIMDILLSKGVDPNIKDDLGNTALHYACDYRNGLNMVRNLIKNGADINVENDYGATPLACAVNTCNIELVSILLDSGADPNSSSSSSIGTKVLHTAVGSGNFNIVKELIESGADPNIGDKAGVTPLHVAAIDKDSYALLELLLDNRADPNIKCSNGTTPLFQAMHNYSKVKLLFMYGADINIIDNHGNTPFTNLVSYDDEKLNSIIILQIMLIKKVFNDKMYYPTGLVKNLECIESHENLMNMAKRCEKLIKNKKSKDIVPDRISSELLEEEYDLDGWRSTSCSIS</sequence>